<dbReference type="Proteomes" id="UP000887572">
    <property type="component" value="Unplaced"/>
</dbReference>
<keyword evidence="1" id="KW-1185">Reference proteome</keyword>
<proteinExistence type="predicted"/>
<name>A0A914IAW8_GLORO</name>
<sequence length="119" mass="14271">MENQEINSKKKKKLEHEGCLYIFHMFNADRIWTFIDKLREQQKMVDVNMEQFIAGNDHSPKAKKFRDADRRILSILQRYLNAKAALPQLQDEHQYFHNQITPHLIIEVLRGISSNYRMN</sequence>
<evidence type="ECO:0000313" key="2">
    <source>
        <dbReference type="WBParaSite" id="Gr19_v10_g821.t1"/>
    </source>
</evidence>
<organism evidence="1 2">
    <name type="scientific">Globodera rostochiensis</name>
    <name type="common">Golden nematode worm</name>
    <name type="synonym">Heterodera rostochiensis</name>
    <dbReference type="NCBI Taxonomy" id="31243"/>
    <lineage>
        <taxon>Eukaryota</taxon>
        <taxon>Metazoa</taxon>
        <taxon>Ecdysozoa</taxon>
        <taxon>Nematoda</taxon>
        <taxon>Chromadorea</taxon>
        <taxon>Rhabditida</taxon>
        <taxon>Tylenchina</taxon>
        <taxon>Tylenchomorpha</taxon>
        <taxon>Tylenchoidea</taxon>
        <taxon>Heteroderidae</taxon>
        <taxon>Heteroderinae</taxon>
        <taxon>Globodera</taxon>
    </lineage>
</organism>
<protein>
    <submittedName>
        <fullName evidence="2">Uncharacterized protein</fullName>
    </submittedName>
</protein>
<accession>A0A914IAW8</accession>
<dbReference type="WBParaSite" id="Gr19_v10_g821.t1">
    <property type="protein sequence ID" value="Gr19_v10_g821.t1"/>
    <property type="gene ID" value="Gr19_v10_g821"/>
</dbReference>
<evidence type="ECO:0000313" key="1">
    <source>
        <dbReference type="Proteomes" id="UP000887572"/>
    </source>
</evidence>
<reference evidence="2" key="1">
    <citation type="submission" date="2022-11" db="UniProtKB">
        <authorList>
            <consortium name="WormBaseParasite"/>
        </authorList>
    </citation>
    <scope>IDENTIFICATION</scope>
</reference>
<dbReference type="AlphaFoldDB" id="A0A914IAW8"/>